<reference evidence="3" key="1">
    <citation type="journal article" date="2014" name="Genome Announc.">
        <title>Genome sequence and annotation of Acremonium chrysogenum, producer of the beta-lactam antibiotic cephalosporin C.</title>
        <authorList>
            <person name="Terfehr D."/>
            <person name="Dahlmann T.A."/>
            <person name="Specht T."/>
            <person name="Zadra I."/>
            <person name="Kuernsteiner H."/>
            <person name="Kueck U."/>
        </authorList>
    </citation>
    <scope>NUCLEOTIDE SEQUENCE [LARGE SCALE GENOMIC DNA]</scope>
    <source>
        <strain evidence="3">ATCC 11550 / CBS 779.69 / DSM 880 / IAM 14645 / JCM 23072 / IMI 49137</strain>
    </source>
</reference>
<comment type="caution">
    <text evidence="2">The sequence shown here is derived from an EMBL/GenBank/DDBJ whole genome shotgun (WGS) entry which is preliminary data.</text>
</comment>
<organism evidence="2 3">
    <name type="scientific">Hapsidospora chrysogenum (strain ATCC 11550 / CBS 779.69 / DSM 880 / IAM 14645 / JCM 23072 / IMI 49137)</name>
    <name type="common">Acremonium chrysogenum</name>
    <dbReference type="NCBI Taxonomy" id="857340"/>
    <lineage>
        <taxon>Eukaryota</taxon>
        <taxon>Fungi</taxon>
        <taxon>Dikarya</taxon>
        <taxon>Ascomycota</taxon>
        <taxon>Pezizomycotina</taxon>
        <taxon>Sordariomycetes</taxon>
        <taxon>Hypocreomycetidae</taxon>
        <taxon>Hypocreales</taxon>
        <taxon>Bionectriaceae</taxon>
        <taxon>Hapsidospora</taxon>
    </lineage>
</organism>
<proteinExistence type="predicted"/>
<dbReference type="AlphaFoldDB" id="A0A086SZK4"/>
<evidence type="ECO:0000313" key="3">
    <source>
        <dbReference type="Proteomes" id="UP000029964"/>
    </source>
</evidence>
<evidence type="ECO:0000256" key="1">
    <source>
        <dbReference type="SAM" id="MobiDB-lite"/>
    </source>
</evidence>
<dbReference type="HOGENOM" id="CLU_1115496_0_0_1"/>
<keyword evidence="3" id="KW-1185">Reference proteome</keyword>
<dbReference type="Proteomes" id="UP000029964">
    <property type="component" value="Unassembled WGS sequence"/>
</dbReference>
<feature type="region of interest" description="Disordered" evidence="1">
    <location>
        <begin position="102"/>
        <end position="123"/>
    </location>
</feature>
<name>A0A086SZK4_HAPC1</name>
<sequence length="249" mass="27705">MISTSNFTLSKRERDLSTDCFFPQSKRGRMDYGPNVATSHAAPYQTTDMNVPDCPPQNMWDQMRGTTHHGARPTREEVLNTLAWDKDARHFLDQSFPGYPTSHSASMAGGMNPSQSAPAPPRYNPDHEVEFELQTSMGMVWRPSPEKSPQNTTFHDIDMFPPTDVGSPSQWLDTQYSPLFNDGGATIPSTSQTQGPNDGLGYAGMATDSRDRGLDQTVQNLDRLEASLQANTRLQMDYVNGDRRSGILQ</sequence>
<evidence type="ECO:0000313" key="2">
    <source>
        <dbReference type="EMBL" id="KFH42536.1"/>
    </source>
</evidence>
<accession>A0A086SZK4</accession>
<dbReference type="EMBL" id="JPKY01000091">
    <property type="protein sequence ID" value="KFH42536.1"/>
    <property type="molecule type" value="Genomic_DNA"/>
</dbReference>
<gene>
    <name evidence="2" type="ORF">ACRE_067250</name>
</gene>
<protein>
    <submittedName>
        <fullName evidence="2">Uncharacterized protein</fullName>
    </submittedName>
</protein>